<dbReference type="eggNOG" id="arCOG01393">
    <property type="taxonomic scope" value="Archaea"/>
</dbReference>
<keyword evidence="4" id="KW-1185">Reference proteome</keyword>
<dbReference type="PANTHER" id="PTHR21015:SF22">
    <property type="entry name" value="GLYCOSYLTRANSFERASE"/>
    <property type="match status" value="1"/>
</dbReference>
<evidence type="ECO:0000313" key="3">
    <source>
        <dbReference type="EMBL" id="ADZ08985.1"/>
    </source>
</evidence>
<dbReference type="Pfam" id="PF04101">
    <property type="entry name" value="Glyco_tran_28_C"/>
    <property type="match status" value="1"/>
</dbReference>
<dbReference type="Proteomes" id="UP000007490">
    <property type="component" value="Chromosome"/>
</dbReference>
<dbReference type="SUPFAM" id="SSF53756">
    <property type="entry name" value="UDP-Glycosyltransferase/glycogen phosphorylase"/>
    <property type="match status" value="1"/>
</dbReference>
<dbReference type="GO" id="GO:0016758">
    <property type="term" value="F:hexosyltransferase activity"/>
    <property type="evidence" value="ECO:0007669"/>
    <property type="project" value="InterPro"/>
</dbReference>
<dbReference type="Gene3D" id="3.40.50.2000">
    <property type="entry name" value="Glycogen Phosphorylase B"/>
    <property type="match status" value="2"/>
</dbReference>
<dbReference type="EMBL" id="CP002551">
    <property type="protein sequence ID" value="ADZ08985.1"/>
    <property type="molecule type" value="Genomic_DNA"/>
</dbReference>
<dbReference type="PANTHER" id="PTHR21015">
    <property type="entry name" value="UDP-N-ACETYLGLUCOSAMINE--N-ACETYLMURAMYL-(PENTAPEPTIDE) PYROPHOSPHORYL-UNDECAPRENOL N-ACETYLGLUCOSAMINE TRANSFERASE 1"/>
    <property type="match status" value="1"/>
</dbReference>
<dbReference type="HOGENOM" id="CLU_060247_0_0_2"/>
<dbReference type="AlphaFoldDB" id="F0TAV9"/>
<evidence type="ECO:0000259" key="2">
    <source>
        <dbReference type="Pfam" id="PF04101"/>
    </source>
</evidence>
<dbReference type="KEGG" id="mel:Metbo_0734"/>
<reference evidence="4" key="1">
    <citation type="submission" date="2011-02" db="EMBL/GenBank/DDBJ databases">
        <title>Complete sequence of Methanobacterium sp. AL-21.</title>
        <authorList>
            <consortium name="US DOE Joint Genome Institute"/>
            <person name="Lucas S."/>
            <person name="Copeland A."/>
            <person name="Lapidus A."/>
            <person name="Cheng J.-F."/>
            <person name="Goodwin L."/>
            <person name="Pitluck S."/>
            <person name="Chertkov O."/>
            <person name="Detter J.C."/>
            <person name="Han C."/>
            <person name="Tapia R."/>
            <person name="Land M."/>
            <person name="Hauser L."/>
            <person name="Kyrpides N."/>
            <person name="Ivanova N."/>
            <person name="Mikhailova N."/>
            <person name="Pagani I."/>
            <person name="Cadillo-Quiroz H."/>
            <person name="Imachi H."/>
            <person name="Zinder S."/>
            <person name="Liu W."/>
            <person name="Woyke T."/>
        </authorList>
    </citation>
    <scope>NUCLEOTIDE SEQUENCE [LARGE SCALE GENOMIC DNA]</scope>
    <source>
        <strain evidence="4">AL-21</strain>
    </source>
</reference>
<organism evidence="3 4">
    <name type="scientific">Methanobacterium lacus (strain AL-21)</name>
    <dbReference type="NCBI Taxonomy" id="877455"/>
    <lineage>
        <taxon>Archaea</taxon>
        <taxon>Methanobacteriati</taxon>
        <taxon>Methanobacteriota</taxon>
        <taxon>Methanomada group</taxon>
        <taxon>Methanobacteria</taxon>
        <taxon>Methanobacteriales</taxon>
        <taxon>Methanobacteriaceae</taxon>
        <taxon>Methanobacterium</taxon>
    </lineage>
</organism>
<accession>F0TAV9</accession>
<gene>
    <name evidence="3" type="ordered locus">Metbo_0734</name>
</gene>
<reference evidence="3 4" key="2">
    <citation type="journal article" date="2014" name="Int. J. Syst. Evol. Microbiol.">
        <title>Methanobacterium paludis sp. nov. and a novel strain of Methanobacterium lacus isolated from northern peatlands.</title>
        <authorList>
            <person name="Cadillo-Quiroz H."/>
            <person name="Brauer S.L."/>
            <person name="Goodson N."/>
            <person name="Yavitt J.B."/>
            <person name="Zinder S.H."/>
        </authorList>
    </citation>
    <scope>NUCLEOTIDE SEQUENCE [LARGE SCALE GENOMIC DNA]</scope>
    <source>
        <strain evidence="3 4">AL-21</strain>
    </source>
</reference>
<evidence type="ECO:0000256" key="1">
    <source>
        <dbReference type="ARBA" id="ARBA00006962"/>
    </source>
</evidence>
<sequence length="378" mass="42396">MPCGIGMGHTSRCVTIAKELEKIGVEVAFASYGSGYKILSNHYNYELYKLPEIKFYGVECELDIKYTAKKSINVPFVFLKSIYKESRMIKKFKPDIIIADSHFSVPITAKVHGIPCVMIQNELTLNFAELYPDEKTMEYLESGLKKFVADVCNLSKVVMIPDVPGSIEIPTKLENKVVHTGPLLREDPRKMKDKQQLRSEMGFNSCDRIVLVTVGGSEFGLELLKLICLASSTIDADKIVVVSGPQINDDLILETEKIVKKKFLSNMMEWMKISDVIVTLAGHTTTMEVAALGIPNLTVPIEKHPEQLRNGSNIKKYGISIVEELKNLNIENISDNINFLLENTDIQSKVESVKTKFSSYTGTKNAVKIIMDNSRLNF</sequence>
<dbReference type="STRING" id="877455.Metbo_0734"/>
<evidence type="ECO:0000313" key="4">
    <source>
        <dbReference type="Proteomes" id="UP000007490"/>
    </source>
</evidence>
<dbReference type="Pfam" id="PF13528">
    <property type="entry name" value="Glyco_trans_1_3"/>
    <property type="match status" value="1"/>
</dbReference>
<name>F0TAV9_METLA</name>
<feature type="domain" description="Glycosyl transferase family 28 C-terminal" evidence="2">
    <location>
        <begin position="210"/>
        <end position="346"/>
    </location>
</feature>
<keyword evidence="3" id="KW-0808">Transferase</keyword>
<dbReference type="CDD" id="cd03785">
    <property type="entry name" value="GT28_MurG"/>
    <property type="match status" value="1"/>
</dbReference>
<protein>
    <submittedName>
        <fullName evidence="3">Glycosyltransferase 28 domain protein</fullName>
    </submittedName>
</protein>
<proteinExistence type="inferred from homology"/>
<comment type="similarity">
    <text evidence="1">Belongs to the glycosyltransferase 28 family.</text>
</comment>
<dbReference type="InterPro" id="IPR007235">
    <property type="entry name" value="Glyco_trans_28_C"/>
</dbReference>